<sequence>MLQGIYLYRRGFLQGYWYWTSHGETEPQDNDITNMYHGSSSNDHVDDDHQSMNTYEAKVEDAFGHNHRYERQTTNMDPNANEPPDPNANEPPDPEAPSFYDMRSSKKRKDELKLPNTSAEGDDARCTVEEVEAKEQQTQAIKELEIWKESVGVTRKGKIYGLGLHGSTFEDSSSGSQKSTDTSRQKSLPVVDTPEFKAVVAEVASKLEEVQKANKEKEKEME</sequence>
<evidence type="ECO:0000313" key="2">
    <source>
        <dbReference type="EMBL" id="KAJ8436292.1"/>
    </source>
</evidence>
<feature type="region of interest" description="Disordered" evidence="1">
    <location>
        <begin position="72"/>
        <end position="125"/>
    </location>
</feature>
<feature type="region of interest" description="Disordered" evidence="1">
    <location>
        <begin position="163"/>
        <end position="190"/>
    </location>
</feature>
<dbReference type="OrthoDB" id="1917820at2759"/>
<dbReference type="AlphaFoldDB" id="A0A9Q1K4M8"/>
<protein>
    <submittedName>
        <fullName evidence="2">Uncharacterized protein</fullName>
    </submittedName>
</protein>
<comment type="caution">
    <text evidence="2">The sequence shown here is derived from an EMBL/GenBank/DDBJ whole genome shotgun (WGS) entry which is preliminary data.</text>
</comment>
<evidence type="ECO:0000313" key="3">
    <source>
        <dbReference type="Proteomes" id="UP001153076"/>
    </source>
</evidence>
<name>A0A9Q1K4M8_9CARY</name>
<organism evidence="2 3">
    <name type="scientific">Carnegiea gigantea</name>
    <dbReference type="NCBI Taxonomy" id="171969"/>
    <lineage>
        <taxon>Eukaryota</taxon>
        <taxon>Viridiplantae</taxon>
        <taxon>Streptophyta</taxon>
        <taxon>Embryophyta</taxon>
        <taxon>Tracheophyta</taxon>
        <taxon>Spermatophyta</taxon>
        <taxon>Magnoliopsida</taxon>
        <taxon>eudicotyledons</taxon>
        <taxon>Gunneridae</taxon>
        <taxon>Pentapetalae</taxon>
        <taxon>Caryophyllales</taxon>
        <taxon>Cactineae</taxon>
        <taxon>Cactaceae</taxon>
        <taxon>Cactoideae</taxon>
        <taxon>Echinocereeae</taxon>
        <taxon>Carnegiea</taxon>
    </lineage>
</organism>
<gene>
    <name evidence="2" type="ORF">Cgig2_023343</name>
</gene>
<dbReference type="EMBL" id="JAKOGI010000352">
    <property type="protein sequence ID" value="KAJ8436292.1"/>
    <property type="molecule type" value="Genomic_DNA"/>
</dbReference>
<keyword evidence="3" id="KW-1185">Reference proteome</keyword>
<accession>A0A9Q1K4M8</accession>
<dbReference type="Proteomes" id="UP001153076">
    <property type="component" value="Unassembled WGS sequence"/>
</dbReference>
<reference evidence="2" key="1">
    <citation type="submission" date="2022-04" db="EMBL/GenBank/DDBJ databases">
        <title>Carnegiea gigantea Genome sequencing and assembly v2.</title>
        <authorList>
            <person name="Copetti D."/>
            <person name="Sanderson M.J."/>
            <person name="Burquez A."/>
            <person name="Wojciechowski M.F."/>
        </authorList>
    </citation>
    <scope>NUCLEOTIDE SEQUENCE</scope>
    <source>
        <strain evidence="2">SGP5-SGP5p</strain>
        <tissue evidence="2">Aerial part</tissue>
    </source>
</reference>
<evidence type="ECO:0000256" key="1">
    <source>
        <dbReference type="SAM" id="MobiDB-lite"/>
    </source>
</evidence>
<proteinExistence type="predicted"/>
<feature type="compositionally biased region" description="Low complexity" evidence="1">
    <location>
        <begin position="171"/>
        <end position="182"/>
    </location>
</feature>
<feature type="compositionally biased region" description="Pro residues" evidence="1">
    <location>
        <begin position="81"/>
        <end position="95"/>
    </location>
</feature>